<feature type="region of interest" description="Disordered" evidence="1">
    <location>
        <begin position="150"/>
        <end position="196"/>
    </location>
</feature>
<sequence length="196" mass="21724">MNFVNQNPEKSWQHVTDGFNLAFNQQRTLKGMQIKGYSLFESKAKNGTLSMPTGLRQLRKKEEAAEEGEENGEDEEDEDDRSGQENLVASVGKRYTNLQEEWLLSYVANNAKSGSRKDWVGTAAAFAAKFGLQRAPMSLNNKWTHLSRQSSSSVSLIQGQDGRDTEEGGGEMAEDTHGGAEMGGAEGHHRYEYGGW</sequence>
<reference evidence="2 3" key="1">
    <citation type="submission" date="2024-02" db="EMBL/GenBank/DDBJ databases">
        <title>Discinaceae phylogenomics.</title>
        <authorList>
            <person name="Dirks A.C."/>
            <person name="James T.Y."/>
        </authorList>
    </citation>
    <scope>NUCLEOTIDE SEQUENCE [LARGE SCALE GENOMIC DNA]</scope>
    <source>
        <strain evidence="2 3">ACD0624</strain>
    </source>
</reference>
<evidence type="ECO:0000256" key="1">
    <source>
        <dbReference type="SAM" id="MobiDB-lite"/>
    </source>
</evidence>
<organism evidence="2 3">
    <name type="scientific">Discina gigas</name>
    <dbReference type="NCBI Taxonomy" id="1032678"/>
    <lineage>
        <taxon>Eukaryota</taxon>
        <taxon>Fungi</taxon>
        <taxon>Dikarya</taxon>
        <taxon>Ascomycota</taxon>
        <taxon>Pezizomycotina</taxon>
        <taxon>Pezizomycetes</taxon>
        <taxon>Pezizales</taxon>
        <taxon>Discinaceae</taxon>
        <taxon>Discina</taxon>
    </lineage>
</organism>
<evidence type="ECO:0008006" key="4">
    <source>
        <dbReference type="Google" id="ProtNLM"/>
    </source>
</evidence>
<gene>
    <name evidence="2" type="ORF">Q9L58_006575</name>
</gene>
<evidence type="ECO:0000313" key="2">
    <source>
        <dbReference type="EMBL" id="KAL0634486.1"/>
    </source>
</evidence>
<feature type="compositionally biased region" description="Basic and acidic residues" evidence="1">
    <location>
        <begin position="186"/>
        <end position="196"/>
    </location>
</feature>
<accession>A0ABR3GF73</accession>
<feature type="compositionally biased region" description="Acidic residues" evidence="1">
    <location>
        <begin position="64"/>
        <end position="80"/>
    </location>
</feature>
<evidence type="ECO:0000313" key="3">
    <source>
        <dbReference type="Proteomes" id="UP001447188"/>
    </source>
</evidence>
<dbReference type="Proteomes" id="UP001447188">
    <property type="component" value="Unassembled WGS sequence"/>
</dbReference>
<dbReference type="EMBL" id="JBBBZM010000093">
    <property type="protein sequence ID" value="KAL0634486.1"/>
    <property type="molecule type" value="Genomic_DNA"/>
</dbReference>
<keyword evidence="3" id="KW-1185">Reference proteome</keyword>
<protein>
    <recommendedName>
        <fullName evidence="4">Myb-like domain-containing protein</fullName>
    </recommendedName>
</protein>
<proteinExistence type="predicted"/>
<feature type="region of interest" description="Disordered" evidence="1">
    <location>
        <begin position="48"/>
        <end position="84"/>
    </location>
</feature>
<comment type="caution">
    <text evidence="2">The sequence shown here is derived from an EMBL/GenBank/DDBJ whole genome shotgun (WGS) entry which is preliminary data.</text>
</comment>
<name>A0ABR3GF73_9PEZI</name>